<reference evidence="3 4" key="1">
    <citation type="submission" date="2020-07" db="EMBL/GenBank/DDBJ databases">
        <title>Sequencing the genomes of 1000 actinobacteria strains.</title>
        <authorList>
            <person name="Klenk H.-P."/>
        </authorList>
    </citation>
    <scope>NUCLEOTIDE SEQUENCE [LARGE SCALE GENOMIC DNA]</scope>
    <source>
        <strain evidence="3 4">DSM 42178</strain>
    </source>
</reference>
<dbReference type="PANTHER" id="PTHR35561">
    <property type="entry name" value="RNA 2',3'-CYCLIC PHOSPHODIESTERASE"/>
    <property type="match status" value="1"/>
</dbReference>
<dbReference type="SUPFAM" id="SSF55144">
    <property type="entry name" value="LigT-like"/>
    <property type="match status" value="1"/>
</dbReference>
<dbReference type="RefSeq" id="WP_179816671.1">
    <property type="nucleotide sequence ID" value="NZ_JACBZD010000002.1"/>
</dbReference>
<keyword evidence="1 2" id="KW-0378">Hydrolase</keyword>
<dbReference type="NCBIfam" id="TIGR02258">
    <property type="entry name" value="2_5_ligase"/>
    <property type="match status" value="1"/>
</dbReference>
<dbReference type="Pfam" id="PF13563">
    <property type="entry name" value="2_5_RNA_ligase2"/>
    <property type="match status" value="1"/>
</dbReference>
<evidence type="ECO:0000313" key="4">
    <source>
        <dbReference type="Proteomes" id="UP000567795"/>
    </source>
</evidence>
<sequence length="191" mass="21596">MRLFVAVHPSAEALAELDEAERRLRRLPEADELRWTPRTSRHLTLCFLGEVPEERLPKLRARLAEAVEGHPVLTLHLQAGGAFGRRVLWADVQGTVAEARELARDVSRAARHTGIEVDTRPWRPHLTLARARERFGPHPDLHAMVSALDSLVGTPWTVERVHLMRSLLGRGPAQYESVESWALRRPEEAAE</sequence>
<gene>
    <name evidence="3" type="ORF">FHU37_004742</name>
</gene>
<dbReference type="HAMAP" id="MF_01940">
    <property type="entry name" value="RNA_CPDase"/>
    <property type="match status" value="1"/>
</dbReference>
<evidence type="ECO:0000256" key="1">
    <source>
        <dbReference type="ARBA" id="ARBA00022801"/>
    </source>
</evidence>
<feature type="short sequence motif" description="HXTX 1" evidence="2">
    <location>
        <begin position="42"/>
        <end position="45"/>
    </location>
</feature>
<dbReference type="GO" id="GO:0004113">
    <property type="term" value="F:2',3'-cyclic-nucleotide 3'-phosphodiesterase activity"/>
    <property type="evidence" value="ECO:0007669"/>
    <property type="project" value="InterPro"/>
</dbReference>
<comment type="similarity">
    <text evidence="2">Belongs to the 2H phosphoesterase superfamily. ThpR family.</text>
</comment>
<comment type="function">
    <text evidence="2">Hydrolyzes RNA 2',3'-cyclic phosphodiester to an RNA 2'-phosphomonoester.</text>
</comment>
<dbReference type="EC" id="3.1.4.58" evidence="2"/>
<dbReference type="PANTHER" id="PTHR35561:SF1">
    <property type="entry name" value="RNA 2',3'-CYCLIC PHOSPHODIESTERASE"/>
    <property type="match status" value="1"/>
</dbReference>
<organism evidence="3 4">
    <name type="scientific">Allostreptomyces psammosilenae</name>
    <dbReference type="NCBI Taxonomy" id="1892865"/>
    <lineage>
        <taxon>Bacteria</taxon>
        <taxon>Bacillati</taxon>
        <taxon>Actinomycetota</taxon>
        <taxon>Actinomycetes</taxon>
        <taxon>Kitasatosporales</taxon>
        <taxon>Streptomycetaceae</taxon>
        <taxon>Allostreptomyces</taxon>
    </lineage>
</organism>
<evidence type="ECO:0000256" key="2">
    <source>
        <dbReference type="HAMAP-Rule" id="MF_01940"/>
    </source>
</evidence>
<dbReference type="EMBL" id="JACBZD010000002">
    <property type="protein sequence ID" value="NYI07713.1"/>
    <property type="molecule type" value="Genomic_DNA"/>
</dbReference>
<dbReference type="Gene3D" id="3.90.1140.10">
    <property type="entry name" value="Cyclic phosphodiesterase"/>
    <property type="match status" value="1"/>
</dbReference>
<feature type="short sequence motif" description="HXTX 2" evidence="2">
    <location>
        <begin position="125"/>
        <end position="128"/>
    </location>
</feature>
<dbReference type="Proteomes" id="UP000567795">
    <property type="component" value="Unassembled WGS sequence"/>
</dbReference>
<feature type="active site" description="Proton donor" evidence="2">
    <location>
        <position position="42"/>
    </location>
</feature>
<comment type="caution">
    <text evidence="3">The sequence shown here is derived from an EMBL/GenBank/DDBJ whole genome shotgun (WGS) entry which is preliminary data.</text>
</comment>
<evidence type="ECO:0000313" key="3">
    <source>
        <dbReference type="EMBL" id="NYI07713.1"/>
    </source>
</evidence>
<proteinExistence type="inferred from homology"/>
<protein>
    <recommendedName>
        <fullName evidence="2">RNA 2',3'-cyclic phosphodiesterase</fullName>
        <shortName evidence="2">RNA 2',3'-CPDase</shortName>
        <ecNumber evidence="2">3.1.4.58</ecNumber>
    </recommendedName>
</protein>
<dbReference type="GO" id="GO:0008664">
    <property type="term" value="F:RNA 2',3'-cyclic 3'-phosphodiesterase activity"/>
    <property type="evidence" value="ECO:0007669"/>
    <property type="project" value="UniProtKB-EC"/>
</dbReference>
<keyword evidence="4" id="KW-1185">Reference proteome</keyword>
<dbReference type="InterPro" id="IPR009097">
    <property type="entry name" value="Cyclic_Pdiesterase"/>
</dbReference>
<dbReference type="GO" id="GO:0016874">
    <property type="term" value="F:ligase activity"/>
    <property type="evidence" value="ECO:0007669"/>
    <property type="project" value="UniProtKB-KW"/>
</dbReference>
<accession>A0A852ZZA7</accession>
<keyword evidence="3" id="KW-0436">Ligase</keyword>
<comment type="catalytic activity">
    <reaction evidence="2">
        <text>a 3'-end 2',3'-cyclophospho-ribonucleotide-RNA + H2O = a 3'-end 2'-phospho-ribonucleotide-RNA + H(+)</text>
        <dbReference type="Rhea" id="RHEA:11828"/>
        <dbReference type="Rhea" id="RHEA-COMP:10464"/>
        <dbReference type="Rhea" id="RHEA-COMP:17353"/>
        <dbReference type="ChEBI" id="CHEBI:15377"/>
        <dbReference type="ChEBI" id="CHEBI:15378"/>
        <dbReference type="ChEBI" id="CHEBI:83064"/>
        <dbReference type="ChEBI" id="CHEBI:173113"/>
        <dbReference type="EC" id="3.1.4.58"/>
    </reaction>
</comment>
<dbReference type="InterPro" id="IPR004175">
    <property type="entry name" value="RNA_CPDase"/>
</dbReference>
<dbReference type="AlphaFoldDB" id="A0A852ZZA7"/>
<name>A0A852ZZA7_9ACTN</name>
<feature type="active site" description="Proton acceptor" evidence="2">
    <location>
        <position position="125"/>
    </location>
</feature>